<dbReference type="AlphaFoldDB" id="I3SN46"/>
<organism evidence="1">
    <name type="scientific">Lotus japonicus</name>
    <name type="common">Lotus corniculatus var. japonicus</name>
    <dbReference type="NCBI Taxonomy" id="34305"/>
    <lineage>
        <taxon>Eukaryota</taxon>
        <taxon>Viridiplantae</taxon>
        <taxon>Streptophyta</taxon>
        <taxon>Embryophyta</taxon>
        <taxon>Tracheophyta</taxon>
        <taxon>Spermatophyta</taxon>
        <taxon>Magnoliopsida</taxon>
        <taxon>eudicotyledons</taxon>
        <taxon>Gunneridae</taxon>
        <taxon>Pentapetalae</taxon>
        <taxon>rosids</taxon>
        <taxon>fabids</taxon>
        <taxon>Fabales</taxon>
        <taxon>Fabaceae</taxon>
        <taxon>Papilionoideae</taxon>
        <taxon>50 kb inversion clade</taxon>
        <taxon>NPAAA clade</taxon>
        <taxon>Hologalegina</taxon>
        <taxon>robinioid clade</taxon>
        <taxon>Loteae</taxon>
        <taxon>Lotus</taxon>
    </lineage>
</organism>
<protein>
    <submittedName>
        <fullName evidence="1">Uncharacterized protein</fullName>
    </submittedName>
</protein>
<proteinExistence type="evidence at transcript level"/>
<dbReference type="EMBL" id="BT141894">
    <property type="protein sequence ID" value="AFK41688.1"/>
    <property type="molecule type" value="mRNA"/>
</dbReference>
<sequence length="25" mass="2748">MTPQKATTGLTQTNIATCFFPCFPE</sequence>
<accession>I3SN46</accession>
<evidence type="ECO:0000313" key="1">
    <source>
        <dbReference type="EMBL" id="AFK41688.1"/>
    </source>
</evidence>
<name>I3SN46_LOTJA</name>
<reference evidence="1" key="1">
    <citation type="submission" date="2012-05" db="EMBL/GenBank/DDBJ databases">
        <authorList>
            <person name="Krishnakumar V."/>
            <person name="Cheung F."/>
            <person name="Xiao Y."/>
            <person name="Chan A."/>
            <person name="Moskal W.A."/>
            <person name="Town C.D."/>
        </authorList>
    </citation>
    <scope>NUCLEOTIDE SEQUENCE</scope>
</reference>